<dbReference type="InterPro" id="IPR036244">
    <property type="entry name" value="TipA-like_antibiotic-bd"/>
</dbReference>
<keyword evidence="3 7" id="KW-0238">DNA-binding</keyword>
<evidence type="ECO:0000313" key="8">
    <source>
        <dbReference type="Proteomes" id="UP001180453"/>
    </source>
</evidence>
<dbReference type="EMBL" id="JAVDXU010000001">
    <property type="protein sequence ID" value="MDR7269331.1"/>
    <property type="molecule type" value="Genomic_DNA"/>
</dbReference>
<dbReference type="SUPFAM" id="SSF46955">
    <property type="entry name" value="Putative DNA-binding domain"/>
    <property type="match status" value="1"/>
</dbReference>
<comment type="caution">
    <text evidence="7">The sequence shown here is derived from an EMBL/GenBank/DDBJ whole genome shotgun (WGS) entry which is preliminary data.</text>
</comment>
<feature type="coiled-coil region" evidence="5">
    <location>
        <begin position="83"/>
        <end position="110"/>
    </location>
</feature>
<accession>A0ABU1YM98</accession>
<keyword evidence="2" id="KW-0805">Transcription regulation</keyword>
<keyword evidence="5" id="KW-0175">Coiled coil</keyword>
<dbReference type="GO" id="GO:0003677">
    <property type="term" value="F:DNA binding"/>
    <property type="evidence" value="ECO:0007669"/>
    <property type="project" value="UniProtKB-KW"/>
</dbReference>
<evidence type="ECO:0000259" key="6">
    <source>
        <dbReference type="PROSITE" id="PS50937"/>
    </source>
</evidence>
<name>A0ABU1YM98_ROSSA</name>
<evidence type="ECO:0000313" key="7">
    <source>
        <dbReference type="EMBL" id="MDR7269331.1"/>
    </source>
</evidence>
<keyword evidence="4" id="KW-0804">Transcription</keyword>
<dbReference type="PRINTS" id="PR00040">
    <property type="entry name" value="HTHMERR"/>
</dbReference>
<proteinExistence type="predicted"/>
<dbReference type="InterPro" id="IPR009061">
    <property type="entry name" value="DNA-bd_dom_put_sf"/>
</dbReference>
<evidence type="ECO:0000256" key="4">
    <source>
        <dbReference type="ARBA" id="ARBA00023163"/>
    </source>
</evidence>
<dbReference type="Pfam" id="PF07739">
    <property type="entry name" value="TipAS"/>
    <property type="match status" value="1"/>
</dbReference>
<dbReference type="Gene3D" id="1.10.490.50">
    <property type="entry name" value="Antibiotic binding domain of TipA-like multidrug resistance regulators"/>
    <property type="match status" value="1"/>
</dbReference>
<evidence type="ECO:0000256" key="5">
    <source>
        <dbReference type="SAM" id="Coils"/>
    </source>
</evidence>
<dbReference type="PANTHER" id="PTHR30204:SF69">
    <property type="entry name" value="MERR-FAMILY TRANSCRIPTIONAL REGULATOR"/>
    <property type="match status" value="1"/>
</dbReference>
<protein>
    <submittedName>
        <fullName evidence="7">DNA-binding transcriptional MerR regulator</fullName>
    </submittedName>
</protein>
<organism evidence="7 8">
    <name type="scientific">Roseateles saccharophilus</name>
    <name type="common">Pseudomonas saccharophila</name>
    <dbReference type="NCBI Taxonomy" id="304"/>
    <lineage>
        <taxon>Bacteria</taxon>
        <taxon>Pseudomonadati</taxon>
        <taxon>Pseudomonadota</taxon>
        <taxon>Betaproteobacteria</taxon>
        <taxon>Burkholderiales</taxon>
        <taxon>Sphaerotilaceae</taxon>
        <taxon>Roseateles</taxon>
    </lineage>
</organism>
<evidence type="ECO:0000256" key="1">
    <source>
        <dbReference type="ARBA" id="ARBA00022491"/>
    </source>
</evidence>
<dbReference type="PROSITE" id="PS50937">
    <property type="entry name" value="HTH_MERR_2"/>
    <property type="match status" value="1"/>
</dbReference>
<keyword evidence="1" id="KW-0678">Repressor</keyword>
<dbReference type="PROSITE" id="PS00552">
    <property type="entry name" value="HTH_MERR_1"/>
    <property type="match status" value="1"/>
</dbReference>
<reference evidence="7 8" key="1">
    <citation type="submission" date="2023-07" db="EMBL/GenBank/DDBJ databases">
        <title>Sorghum-associated microbial communities from plants grown in Nebraska, USA.</title>
        <authorList>
            <person name="Schachtman D."/>
        </authorList>
    </citation>
    <scope>NUCLEOTIDE SEQUENCE [LARGE SCALE GENOMIC DNA]</scope>
    <source>
        <strain evidence="7 8">BE314</strain>
    </source>
</reference>
<evidence type="ECO:0000256" key="3">
    <source>
        <dbReference type="ARBA" id="ARBA00023125"/>
    </source>
</evidence>
<dbReference type="InterPro" id="IPR047057">
    <property type="entry name" value="MerR_fam"/>
</dbReference>
<keyword evidence="8" id="KW-1185">Reference proteome</keyword>
<dbReference type="PANTHER" id="PTHR30204">
    <property type="entry name" value="REDOX-CYCLING DRUG-SENSING TRANSCRIPTIONAL ACTIVATOR SOXR"/>
    <property type="match status" value="1"/>
</dbReference>
<dbReference type="InterPro" id="IPR000551">
    <property type="entry name" value="MerR-type_HTH_dom"/>
</dbReference>
<dbReference type="Proteomes" id="UP001180453">
    <property type="component" value="Unassembled WGS sequence"/>
</dbReference>
<evidence type="ECO:0000256" key="2">
    <source>
        <dbReference type="ARBA" id="ARBA00023015"/>
    </source>
</evidence>
<dbReference type="Gene3D" id="1.10.1660.10">
    <property type="match status" value="1"/>
</dbReference>
<dbReference type="InterPro" id="IPR012925">
    <property type="entry name" value="TipAS_dom"/>
</dbReference>
<feature type="domain" description="HTH merR-type" evidence="6">
    <location>
        <begin position="7"/>
        <end position="76"/>
    </location>
</feature>
<dbReference type="RefSeq" id="WP_310263907.1">
    <property type="nucleotide sequence ID" value="NZ_JAVDXU010000001.1"/>
</dbReference>
<dbReference type="SMART" id="SM00422">
    <property type="entry name" value="HTH_MERR"/>
    <property type="match status" value="1"/>
</dbReference>
<dbReference type="Pfam" id="PF13411">
    <property type="entry name" value="MerR_1"/>
    <property type="match status" value="1"/>
</dbReference>
<gene>
    <name evidence="7" type="ORF">J2X20_001960</name>
</gene>
<sequence length="252" mass="28249">MHEPDMDYTVGELAKRAGLTVRTLHHYEELGLLRPSGRSEAGYRRYGEADVLRLHRVLALRDAGLSLKEIASLLDGEAPQPLATVLQAQIEQVQAQLQAQESLLLTLRNAAKRLELHGDGGDAVQVLLDAMAIRRVHERRFSPEQLRAMRQQWEAIPETGRDAVELGWPRLIAEARAAMAAGREPGSPEVQALVRRWLLLQKQFLEVAPGMKDTMQRMYAAEPELARQSGVTLELIAYLRRAKETLPAEEQS</sequence>
<dbReference type="CDD" id="cd01106">
    <property type="entry name" value="HTH_TipAL-Mta"/>
    <property type="match status" value="1"/>
</dbReference>